<feature type="domain" description="Fibrinogen C-terminal" evidence="1">
    <location>
        <begin position="85"/>
        <end position="300"/>
    </location>
</feature>
<dbReference type="VEuPathDB" id="VectorBase:AMIN010052"/>
<dbReference type="InterPro" id="IPR002181">
    <property type="entry name" value="Fibrinogen_a/b/g_C_dom"/>
</dbReference>
<sequence>MLLSKLEAIEERLIALEAKLENVSTKKGETEKPRAMQNSDIVSVEPLVVEYYFEHTTAQTVSRVKPNETPKYPVGIEPTAEQLALGEDNIYSSCREVPSRVSGKYLIRISDDAQPINLLCDMQSVDVGWIVVQNRFNGSESFYRNWKDYEEGFGNLDGEFWLGLERISTMVNNGRKWEIMFWLKNFNGGIHYSKFSKFMLGNAKEGYALKQVAAYTGNAGDSISRHAGNKFTTFDRDNDPAPYNCAKKHRGAWWYHRTCVNSNLNGMYGFSMSDQANSWLTMKPTGYGLQASKIMIRELL</sequence>
<dbReference type="PANTHER" id="PTHR19143">
    <property type="entry name" value="FIBRINOGEN/TENASCIN/ANGIOPOEITIN"/>
    <property type="match status" value="1"/>
</dbReference>
<dbReference type="Pfam" id="PF00147">
    <property type="entry name" value="Fibrinogen_C"/>
    <property type="match status" value="1"/>
</dbReference>
<dbReference type="PROSITE" id="PS51406">
    <property type="entry name" value="FIBRINOGEN_C_2"/>
    <property type="match status" value="1"/>
</dbReference>
<dbReference type="GO" id="GO:0005615">
    <property type="term" value="C:extracellular space"/>
    <property type="evidence" value="ECO:0007669"/>
    <property type="project" value="TreeGrafter"/>
</dbReference>
<dbReference type="InterPro" id="IPR050373">
    <property type="entry name" value="Fibrinogen_C-term_domain"/>
</dbReference>
<dbReference type="SUPFAM" id="SSF56496">
    <property type="entry name" value="Fibrinogen C-terminal domain-like"/>
    <property type="match status" value="1"/>
</dbReference>
<evidence type="ECO:0000313" key="3">
    <source>
        <dbReference type="Proteomes" id="UP000075920"/>
    </source>
</evidence>
<organism evidence="2 3">
    <name type="scientific">Anopheles minimus</name>
    <dbReference type="NCBI Taxonomy" id="112268"/>
    <lineage>
        <taxon>Eukaryota</taxon>
        <taxon>Metazoa</taxon>
        <taxon>Ecdysozoa</taxon>
        <taxon>Arthropoda</taxon>
        <taxon>Hexapoda</taxon>
        <taxon>Insecta</taxon>
        <taxon>Pterygota</taxon>
        <taxon>Neoptera</taxon>
        <taxon>Endopterygota</taxon>
        <taxon>Diptera</taxon>
        <taxon>Nematocera</taxon>
        <taxon>Culicoidea</taxon>
        <taxon>Culicidae</taxon>
        <taxon>Anophelinae</taxon>
        <taxon>Anopheles</taxon>
    </lineage>
</organism>
<evidence type="ECO:0000259" key="1">
    <source>
        <dbReference type="PROSITE" id="PS51406"/>
    </source>
</evidence>
<dbReference type="PANTHER" id="PTHR19143:SF327">
    <property type="entry name" value="FI21813P1-RELATED"/>
    <property type="match status" value="1"/>
</dbReference>
<dbReference type="Proteomes" id="UP000075920">
    <property type="component" value="Unassembled WGS sequence"/>
</dbReference>
<reference evidence="2" key="2">
    <citation type="submission" date="2020-05" db="UniProtKB">
        <authorList>
            <consortium name="EnsemblMetazoa"/>
        </authorList>
    </citation>
    <scope>IDENTIFICATION</scope>
    <source>
        <strain evidence="2">MINIMUS1</strain>
    </source>
</reference>
<dbReference type="AlphaFoldDB" id="A0A182WI48"/>
<dbReference type="InterPro" id="IPR014716">
    <property type="entry name" value="Fibrinogen_a/b/g_C_1"/>
</dbReference>
<dbReference type="Gene3D" id="3.90.215.10">
    <property type="entry name" value="Gamma Fibrinogen, chain A, domain 1"/>
    <property type="match status" value="1"/>
</dbReference>
<dbReference type="SMART" id="SM00186">
    <property type="entry name" value="FBG"/>
    <property type="match status" value="1"/>
</dbReference>
<dbReference type="STRING" id="112268.A0A182WI48"/>
<keyword evidence="3" id="KW-1185">Reference proteome</keyword>
<proteinExistence type="predicted"/>
<reference evidence="3" key="1">
    <citation type="submission" date="2013-03" db="EMBL/GenBank/DDBJ databases">
        <title>The Genome Sequence of Anopheles minimus MINIMUS1.</title>
        <authorList>
            <consortium name="The Broad Institute Genomics Platform"/>
            <person name="Neafsey D.E."/>
            <person name="Walton C."/>
            <person name="Walker B."/>
            <person name="Young S.K."/>
            <person name="Zeng Q."/>
            <person name="Gargeya S."/>
            <person name="Fitzgerald M."/>
            <person name="Haas B."/>
            <person name="Abouelleil A."/>
            <person name="Allen A.W."/>
            <person name="Alvarado L."/>
            <person name="Arachchi H.M."/>
            <person name="Berlin A.M."/>
            <person name="Chapman S.B."/>
            <person name="Gainer-Dewar J."/>
            <person name="Goldberg J."/>
            <person name="Griggs A."/>
            <person name="Gujja S."/>
            <person name="Hansen M."/>
            <person name="Howarth C."/>
            <person name="Imamovic A."/>
            <person name="Ireland A."/>
            <person name="Larimer J."/>
            <person name="McCowan C."/>
            <person name="Murphy C."/>
            <person name="Pearson M."/>
            <person name="Poon T.W."/>
            <person name="Priest M."/>
            <person name="Roberts A."/>
            <person name="Saif S."/>
            <person name="Shea T."/>
            <person name="Sisk P."/>
            <person name="Sykes S."/>
            <person name="Wortman J."/>
            <person name="Nusbaum C."/>
            <person name="Birren B."/>
        </authorList>
    </citation>
    <scope>NUCLEOTIDE SEQUENCE [LARGE SCALE GENOMIC DNA]</scope>
    <source>
        <strain evidence="3">MINIMUS1</strain>
    </source>
</reference>
<dbReference type="InterPro" id="IPR036056">
    <property type="entry name" value="Fibrinogen-like_C"/>
</dbReference>
<dbReference type="CDD" id="cd00087">
    <property type="entry name" value="FReD"/>
    <property type="match status" value="1"/>
</dbReference>
<accession>A0A182WI48</accession>
<dbReference type="EnsemblMetazoa" id="AMIN010052-RA">
    <property type="protein sequence ID" value="AMIN010052-PA"/>
    <property type="gene ID" value="AMIN010052"/>
</dbReference>
<evidence type="ECO:0000313" key="2">
    <source>
        <dbReference type="EnsemblMetazoa" id="AMIN010052-PA"/>
    </source>
</evidence>
<protein>
    <submittedName>
        <fullName evidence="2">Fibrinogen C-terminal domain-containing protein</fullName>
    </submittedName>
</protein>
<name>A0A182WI48_9DIPT</name>